<name>A0A0F9Q699_9ZZZZ</name>
<protein>
    <recommendedName>
        <fullName evidence="4">Flagellar motor switch protein</fullName>
    </recommendedName>
</protein>
<dbReference type="AlphaFoldDB" id="A0A0F9Q699"/>
<comment type="caution">
    <text evidence="3">The sequence shown here is derived from an EMBL/GenBank/DDBJ whole genome shotgun (WGS) entry which is preliminary data.</text>
</comment>
<evidence type="ECO:0008006" key="4">
    <source>
        <dbReference type="Google" id="ProtNLM"/>
    </source>
</evidence>
<feature type="region of interest" description="Disordered" evidence="1">
    <location>
        <begin position="65"/>
        <end position="104"/>
    </location>
</feature>
<keyword evidence="2" id="KW-0812">Transmembrane</keyword>
<evidence type="ECO:0000256" key="2">
    <source>
        <dbReference type="SAM" id="Phobius"/>
    </source>
</evidence>
<reference evidence="3" key="1">
    <citation type="journal article" date="2015" name="Nature">
        <title>Complex archaea that bridge the gap between prokaryotes and eukaryotes.</title>
        <authorList>
            <person name="Spang A."/>
            <person name="Saw J.H."/>
            <person name="Jorgensen S.L."/>
            <person name="Zaremba-Niedzwiedzka K."/>
            <person name="Martijn J."/>
            <person name="Lind A.E."/>
            <person name="van Eijk R."/>
            <person name="Schleper C."/>
            <person name="Guy L."/>
            <person name="Ettema T.J."/>
        </authorList>
    </citation>
    <scope>NUCLEOTIDE SEQUENCE</scope>
</reference>
<proteinExistence type="predicted"/>
<evidence type="ECO:0000256" key="1">
    <source>
        <dbReference type="SAM" id="MobiDB-lite"/>
    </source>
</evidence>
<gene>
    <name evidence="3" type="ORF">LCGC14_0742680</name>
</gene>
<sequence>MVATIIDSLIVVLLIGSIGYGYMVSMKLRHLMATLKELQPLVEEFSSAVDKSEQSVHNMRENIEVAQREPEPADEPKPVEGQPNAAAFASRRALTKSEEPAPTGVRVVRDKKEMVRAFFENSSAAKG</sequence>
<organism evidence="3">
    <name type="scientific">marine sediment metagenome</name>
    <dbReference type="NCBI Taxonomy" id="412755"/>
    <lineage>
        <taxon>unclassified sequences</taxon>
        <taxon>metagenomes</taxon>
        <taxon>ecological metagenomes</taxon>
    </lineage>
</organism>
<accession>A0A0F9Q699</accession>
<dbReference type="EMBL" id="LAZR01001759">
    <property type="protein sequence ID" value="KKN39520.1"/>
    <property type="molecule type" value="Genomic_DNA"/>
</dbReference>
<feature type="transmembrane region" description="Helical" evidence="2">
    <location>
        <begin position="6"/>
        <end position="24"/>
    </location>
</feature>
<keyword evidence="2" id="KW-1133">Transmembrane helix</keyword>
<evidence type="ECO:0000313" key="3">
    <source>
        <dbReference type="EMBL" id="KKN39520.1"/>
    </source>
</evidence>
<keyword evidence="2" id="KW-0472">Membrane</keyword>
<feature type="compositionally biased region" description="Basic and acidic residues" evidence="1">
    <location>
        <begin position="65"/>
        <end position="78"/>
    </location>
</feature>